<evidence type="ECO:0000313" key="11">
    <source>
        <dbReference type="Proteomes" id="UP001497600"/>
    </source>
</evidence>
<dbReference type="EMBL" id="OZ004260">
    <property type="protein sequence ID" value="CAK7921957.1"/>
    <property type="molecule type" value="Genomic_DNA"/>
</dbReference>
<evidence type="ECO:0000256" key="2">
    <source>
        <dbReference type="ARBA" id="ARBA00012838"/>
    </source>
</evidence>
<evidence type="ECO:0000256" key="5">
    <source>
        <dbReference type="ARBA" id="ARBA00022840"/>
    </source>
</evidence>
<dbReference type="CDD" id="cd00814">
    <property type="entry name" value="MetRS_core"/>
    <property type="match status" value="1"/>
</dbReference>
<keyword evidence="7 8" id="KW-0030">Aminoacyl-tRNA synthetase</keyword>
<evidence type="ECO:0000256" key="1">
    <source>
        <dbReference type="ARBA" id="ARBA00005594"/>
    </source>
</evidence>
<dbReference type="GO" id="GO:0016874">
    <property type="term" value="F:ligase activity"/>
    <property type="evidence" value="ECO:0007669"/>
    <property type="project" value="UniProtKB-KW"/>
</dbReference>
<dbReference type="PANTHER" id="PTHR43326:SF1">
    <property type="entry name" value="METHIONINE--TRNA LIGASE, MITOCHONDRIAL"/>
    <property type="match status" value="1"/>
</dbReference>
<dbReference type="Gene3D" id="2.170.220.10">
    <property type="match status" value="1"/>
</dbReference>
<evidence type="ECO:0000256" key="8">
    <source>
        <dbReference type="RuleBase" id="RU363039"/>
    </source>
</evidence>
<reference evidence="10 11" key="1">
    <citation type="submission" date="2024-01" db="EMBL/GenBank/DDBJ databases">
        <authorList>
            <consortium name="Genoscope - CEA"/>
            <person name="William W."/>
        </authorList>
    </citation>
    <scope>NUCLEOTIDE SEQUENCE [LARGE SCALE GENOMIC DNA]</scope>
    <source>
        <strain evidence="10 11">29B2s-10</strain>
    </source>
</reference>
<evidence type="ECO:0000256" key="7">
    <source>
        <dbReference type="ARBA" id="ARBA00023146"/>
    </source>
</evidence>
<dbReference type="PRINTS" id="PR01041">
    <property type="entry name" value="TRNASYNTHMET"/>
</dbReference>
<dbReference type="Pfam" id="PF09334">
    <property type="entry name" value="tRNA-synt_1g"/>
    <property type="match status" value="1"/>
</dbReference>
<feature type="domain" description="Methionyl/Leucyl tRNA synthetase" evidence="9">
    <location>
        <begin position="38"/>
        <end position="407"/>
    </location>
</feature>
<dbReference type="EC" id="6.1.1.10" evidence="2"/>
<evidence type="ECO:0000256" key="6">
    <source>
        <dbReference type="ARBA" id="ARBA00022917"/>
    </source>
</evidence>
<evidence type="ECO:0000256" key="4">
    <source>
        <dbReference type="ARBA" id="ARBA00022741"/>
    </source>
</evidence>
<evidence type="ECO:0000259" key="9">
    <source>
        <dbReference type="Pfam" id="PF09334"/>
    </source>
</evidence>
<evidence type="ECO:0000313" key="10">
    <source>
        <dbReference type="EMBL" id="CAK7921957.1"/>
    </source>
</evidence>
<keyword evidence="11" id="KW-1185">Reference proteome</keyword>
<comment type="similarity">
    <text evidence="1 8">Belongs to the class-I aminoacyl-tRNA synthetase family.</text>
</comment>
<dbReference type="PANTHER" id="PTHR43326">
    <property type="entry name" value="METHIONYL-TRNA SYNTHETASE"/>
    <property type="match status" value="1"/>
</dbReference>
<dbReference type="NCBIfam" id="TIGR00398">
    <property type="entry name" value="metG"/>
    <property type="match status" value="1"/>
</dbReference>
<keyword evidence="3 8" id="KW-0436">Ligase</keyword>
<dbReference type="SUPFAM" id="SSF52374">
    <property type="entry name" value="Nucleotidylyl transferase"/>
    <property type="match status" value="1"/>
</dbReference>
<dbReference type="Gene3D" id="3.40.50.620">
    <property type="entry name" value="HUPs"/>
    <property type="match status" value="1"/>
</dbReference>
<dbReference type="InterPro" id="IPR023457">
    <property type="entry name" value="Met-tRNA_synth_2"/>
</dbReference>
<organism evidence="10 11">
    <name type="scientific">[Candida] anglica</name>
    <dbReference type="NCBI Taxonomy" id="148631"/>
    <lineage>
        <taxon>Eukaryota</taxon>
        <taxon>Fungi</taxon>
        <taxon>Dikarya</taxon>
        <taxon>Ascomycota</taxon>
        <taxon>Saccharomycotina</taxon>
        <taxon>Pichiomycetes</taxon>
        <taxon>Debaryomycetaceae</taxon>
        <taxon>Kurtzmaniella</taxon>
    </lineage>
</organism>
<dbReference type="InterPro" id="IPR009080">
    <property type="entry name" value="tRNAsynth_Ia_anticodon-bd"/>
</dbReference>
<name>A0ABP0EQA5_9ASCO</name>
<accession>A0ABP0EQA5</accession>
<protein>
    <recommendedName>
        <fullName evidence="2">methionine--tRNA ligase</fullName>
        <ecNumber evidence="2">6.1.1.10</ecNumber>
    </recommendedName>
</protein>
<evidence type="ECO:0000256" key="3">
    <source>
        <dbReference type="ARBA" id="ARBA00022598"/>
    </source>
</evidence>
<dbReference type="InterPro" id="IPR033911">
    <property type="entry name" value="MetRS_core"/>
</dbReference>
<dbReference type="InterPro" id="IPR014758">
    <property type="entry name" value="Met-tRNA_synth"/>
</dbReference>
<keyword evidence="6 8" id="KW-0648">Protein biosynthesis</keyword>
<dbReference type="SUPFAM" id="SSF47323">
    <property type="entry name" value="Anticodon-binding domain of a subclass of class I aminoacyl-tRNA synthetases"/>
    <property type="match status" value="1"/>
</dbReference>
<gene>
    <name evidence="10" type="primary">MSM1</name>
    <name evidence="10" type="ORF">CAAN4_H20912</name>
</gene>
<dbReference type="InterPro" id="IPR015413">
    <property type="entry name" value="Methionyl/Leucyl_tRNA_Synth"/>
</dbReference>
<proteinExistence type="inferred from homology"/>
<dbReference type="InterPro" id="IPR014729">
    <property type="entry name" value="Rossmann-like_a/b/a_fold"/>
</dbReference>
<keyword evidence="5 8" id="KW-0067">ATP-binding</keyword>
<sequence>MIPKTLRSTGITTKSIYSKGWIRSKSAVAVSTPPNTLYTTTPIFYVNANPHLGHLYSMLLCDTRNRWEKLNPRAKTFFTTGTDEHGLKIQTVAEKQNISPKDLTDKVSQNFKVLATDLDIDYDRFIRTTDQDHVKAVQFFWELMQEKGYLYEGSHSGWYSVSDETFYPETQIEPIEGNPGKMRSKETKSEVVYQQESNYFFKLSAFQDRLIEYLETNPDFIIPKTKYTQLLNELKEGPIGDLSVSRPSSRLTWGIPVPNDPSQRIYVWFDALINYITSCGFPNSFIRDKETGLFKSGNAWPATHVIGKDIIRFHCIYWPIFLMAAGIELPEKVVVHSHWLSDGFKMSKSLGNVVDPQATAAYYGQDSLRFFLMEYSNIESDCNYREDQFHFTRETIIGKFANLITRCGGSAFNIEKSVEYAKSGKYEQIDELIGKYSIKTDIEEVKLARDKLEMTANSLYSTMNSHIVQFDQSKAIGEWWSLVERANELFQTAQPWLYTKALKDVDLNAEDREALLTLQLYYTYLAAESSRIACILINPIMPKLSTMLLDRLNVDPTRRNADFAAIGSDLSYGHGANEKTHKIPIVRIPMRETNL</sequence>
<dbReference type="Proteomes" id="UP001497600">
    <property type="component" value="Chromosome H"/>
</dbReference>
<keyword evidence="4 8" id="KW-0547">Nucleotide-binding</keyword>
<dbReference type="Gene3D" id="1.10.730.10">
    <property type="entry name" value="Isoleucyl-tRNA Synthetase, Domain 1"/>
    <property type="match status" value="1"/>
</dbReference>